<evidence type="ECO:0000256" key="8">
    <source>
        <dbReference type="ARBA" id="ARBA00023284"/>
    </source>
</evidence>
<keyword evidence="16" id="KW-1185">Reference proteome</keyword>
<dbReference type="PANTHER" id="PTHR42801">
    <property type="entry name" value="THIOREDOXIN-DEPENDENT PEROXIDE REDUCTASE"/>
    <property type="match status" value="1"/>
</dbReference>
<evidence type="ECO:0000256" key="13">
    <source>
        <dbReference type="SAM" id="SignalP"/>
    </source>
</evidence>
<comment type="subunit">
    <text evidence="2">Monomer.</text>
</comment>
<keyword evidence="6" id="KW-0560">Oxidoreductase</keyword>
<dbReference type="EMBL" id="JAOTJD010000039">
    <property type="protein sequence ID" value="MFD3265759.1"/>
    <property type="molecule type" value="Genomic_DNA"/>
</dbReference>
<evidence type="ECO:0000259" key="14">
    <source>
        <dbReference type="PROSITE" id="PS51352"/>
    </source>
</evidence>
<feature type="signal peptide" evidence="13">
    <location>
        <begin position="1"/>
        <end position="21"/>
    </location>
</feature>
<sequence length="188" mass="19686">MKRLFALATLAAVTAATPALADLAVGSKAPDFKAQAFLAGKPFTFDMAAARRNGPVVMYFFPSAYTGGCNLEAHLFSEAADEFKAQGATLIGVTAGKVERLAEFSADTKTCGGKFPVAADPGAKIAKTYDAPLKMAGIKAPVDMSARTSYVIAPDGTVLLAYDNMAADDHVTQTMGALKAWKAKQKKK</sequence>
<evidence type="ECO:0000256" key="1">
    <source>
        <dbReference type="ARBA" id="ARBA00003330"/>
    </source>
</evidence>
<dbReference type="EC" id="1.11.1.24" evidence="3"/>
<evidence type="ECO:0000313" key="16">
    <source>
        <dbReference type="Proteomes" id="UP001598130"/>
    </source>
</evidence>
<dbReference type="PROSITE" id="PS51352">
    <property type="entry name" value="THIOREDOXIN_2"/>
    <property type="match status" value="1"/>
</dbReference>
<comment type="similarity">
    <text evidence="10">Belongs to the peroxiredoxin family. BCP/PrxQ subfamily.</text>
</comment>
<feature type="domain" description="Thioredoxin" evidence="14">
    <location>
        <begin position="23"/>
        <end position="183"/>
    </location>
</feature>
<dbReference type="InterPro" id="IPR013766">
    <property type="entry name" value="Thioredoxin_domain"/>
</dbReference>
<dbReference type="InterPro" id="IPR036249">
    <property type="entry name" value="Thioredoxin-like_sf"/>
</dbReference>
<proteinExistence type="inferred from homology"/>
<dbReference type="Gene3D" id="3.40.30.10">
    <property type="entry name" value="Glutaredoxin"/>
    <property type="match status" value="1"/>
</dbReference>
<organism evidence="15 16">
    <name type="scientific">Phenylobacterium ferrooxidans</name>
    <dbReference type="NCBI Taxonomy" id="2982689"/>
    <lineage>
        <taxon>Bacteria</taxon>
        <taxon>Pseudomonadati</taxon>
        <taxon>Pseudomonadota</taxon>
        <taxon>Alphaproteobacteria</taxon>
        <taxon>Caulobacterales</taxon>
        <taxon>Caulobacteraceae</taxon>
        <taxon>Phenylobacterium</taxon>
    </lineage>
</organism>
<dbReference type="InterPro" id="IPR000866">
    <property type="entry name" value="AhpC/TSA"/>
</dbReference>
<name>A0ABW6CSI5_9CAUL</name>
<reference evidence="15 16" key="1">
    <citation type="submission" date="2022-09" db="EMBL/GenBank/DDBJ databases">
        <title>New species of Phenylobacterium.</title>
        <authorList>
            <person name="Mieszkin S."/>
        </authorList>
    </citation>
    <scope>NUCLEOTIDE SEQUENCE [LARGE SCALE GENOMIC DNA]</scope>
    <source>
        <strain evidence="15 16">HK31-G</strain>
    </source>
</reference>
<evidence type="ECO:0000256" key="7">
    <source>
        <dbReference type="ARBA" id="ARBA00023157"/>
    </source>
</evidence>
<keyword evidence="7" id="KW-1015">Disulfide bond</keyword>
<dbReference type="InterPro" id="IPR050924">
    <property type="entry name" value="Peroxiredoxin_BCP/PrxQ"/>
</dbReference>
<evidence type="ECO:0000256" key="12">
    <source>
        <dbReference type="ARBA" id="ARBA00049091"/>
    </source>
</evidence>
<dbReference type="SUPFAM" id="SSF52833">
    <property type="entry name" value="Thioredoxin-like"/>
    <property type="match status" value="1"/>
</dbReference>
<keyword evidence="13" id="KW-0732">Signal</keyword>
<dbReference type="Pfam" id="PF00578">
    <property type="entry name" value="AhpC-TSA"/>
    <property type="match status" value="1"/>
</dbReference>
<comment type="caution">
    <text evidence="15">The sequence shown here is derived from an EMBL/GenBank/DDBJ whole genome shotgun (WGS) entry which is preliminary data.</text>
</comment>
<keyword evidence="8" id="KW-0676">Redox-active center</keyword>
<evidence type="ECO:0000256" key="6">
    <source>
        <dbReference type="ARBA" id="ARBA00023002"/>
    </source>
</evidence>
<keyword evidence="5" id="KW-0049">Antioxidant</keyword>
<evidence type="ECO:0000256" key="5">
    <source>
        <dbReference type="ARBA" id="ARBA00022862"/>
    </source>
</evidence>
<evidence type="ECO:0000313" key="15">
    <source>
        <dbReference type="EMBL" id="MFD3265759.1"/>
    </source>
</evidence>
<dbReference type="RefSeq" id="WP_377371138.1">
    <property type="nucleotide sequence ID" value="NZ_JAOTJD010000039.1"/>
</dbReference>
<dbReference type="PANTHER" id="PTHR42801:SF4">
    <property type="entry name" value="AHPC_TSA FAMILY PROTEIN"/>
    <property type="match status" value="1"/>
</dbReference>
<feature type="chain" id="PRO_5047070339" description="thioredoxin-dependent peroxiredoxin" evidence="13">
    <location>
        <begin position="22"/>
        <end position="188"/>
    </location>
</feature>
<evidence type="ECO:0000256" key="9">
    <source>
        <dbReference type="ARBA" id="ARBA00032824"/>
    </source>
</evidence>
<gene>
    <name evidence="15" type="ORF">OCL97_17530</name>
</gene>
<evidence type="ECO:0000256" key="2">
    <source>
        <dbReference type="ARBA" id="ARBA00011245"/>
    </source>
</evidence>
<comment type="catalytic activity">
    <reaction evidence="12">
        <text>a hydroperoxide + [thioredoxin]-dithiol = an alcohol + [thioredoxin]-disulfide + H2O</text>
        <dbReference type="Rhea" id="RHEA:62620"/>
        <dbReference type="Rhea" id="RHEA-COMP:10698"/>
        <dbReference type="Rhea" id="RHEA-COMP:10700"/>
        <dbReference type="ChEBI" id="CHEBI:15377"/>
        <dbReference type="ChEBI" id="CHEBI:29950"/>
        <dbReference type="ChEBI" id="CHEBI:30879"/>
        <dbReference type="ChEBI" id="CHEBI:35924"/>
        <dbReference type="ChEBI" id="CHEBI:50058"/>
        <dbReference type="EC" id="1.11.1.24"/>
    </reaction>
</comment>
<evidence type="ECO:0000256" key="4">
    <source>
        <dbReference type="ARBA" id="ARBA00022559"/>
    </source>
</evidence>
<dbReference type="Proteomes" id="UP001598130">
    <property type="component" value="Unassembled WGS sequence"/>
</dbReference>
<keyword evidence="4" id="KW-0575">Peroxidase</keyword>
<protein>
    <recommendedName>
        <fullName evidence="3">thioredoxin-dependent peroxiredoxin</fullName>
        <ecNumber evidence="3">1.11.1.24</ecNumber>
    </recommendedName>
    <alternativeName>
        <fullName evidence="9">Thioredoxin peroxidase</fullName>
    </alternativeName>
    <alternativeName>
        <fullName evidence="11">Thioredoxin-dependent peroxiredoxin Bcp</fullName>
    </alternativeName>
</protein>
<dbReference type="CDD" id="cd03017">
    <property type="entry name" value="PRX_BCP"/>
    <property type="match status" value="1"/>
</dbReference>
<evidence type="ECO:0000256" key="3">
    <source>
        <dbReference type="ARBA" id="ARBA00013017"/>
    </source>
</evidence>
<evidence type="ECO:0000256" key="11">
    <source>
        <dbReference type="ARBA" id="ARBA00042639"/>
    </source>
</evidence>
<comment type="function">
    <text evidence="1">Thiol-specific peroxidase that catalyzes the reduction of hydrogen peroxide and organic hydroperoxides to water and alcohols, respectively. Plays a role in cell protection against oxidative stress by detoxifying peroxides and as sensor of hydrogen peroxide-mediated signaling events.</text>
</comment>
<evidence type="ECO:0000256" key="10">
    <source>
        <dbReference type="ARBA" id="ARBA00038489"/>
    </source>
</evidence>
<dbReference type="PIRSF" id="PIRSF000239">
    <property type="entry name" value="AHPC"/>
    <property type="match status" value="1"/>
</dbReference>
<accession>A0ABW6CSI5</accession>
<dbReference type="InterPro" id="IPR024706">
    <property type="entry name" value="Peroxiredoxin_AhpC-typ"/>
</dbReference>